<evidence type="ECO:0000313" key="2">
    <source>
        <dbReference type="EMBL" id="MBE6506252.1"/>
    </source>
</evidence>
<evidence type="ECO:0000259" key="1">
    <source>
        <dbReference type="Pfam" id="PF16640"/>
    </source>
</evidence>
<dbReference type="Proteomes" id="UP000762703">
    <property type="component" value="Unassembled WGS sequence"/>
</dbReference>
<evidence type="ECO:0000313" key="3">
    <source>
        <dbReference type="Proteomes" id="UP000762703"/>
    </source>
</evidence>
<dbReference type="RefSeq" id="WP_303737920.1">
    <property type="nucleotide sequence ID" value="NZ_SUTE01000099.1"/>
</dbReference>
<protein>
    <submittedName>
        <fullName evidence="2">Ig-like domain repeat protein</fullName>
    </submittedName>
</protein>
<feature type="non-terminal residue" evidence="2">
    <location>
        <position position="1"/>
    </location>
</feature>
<accession>A0A8T3VG96</accession>
<proteinExistence type="predicted"/>
<dbReference type="InterPro" id="IPR013783">
    <property type="entry name" value="Ig-like_fold"/>
</dbReference>
<comment type="caution">
    <text evidence="2">The sequence shown here is derived from an EMBL/GenBank/DDBJ whole genome shotgun (WGS) entry which is preliminary data.</text>
</comment>
<name>A0A8T3VG96_9EURY</name>
<feature type="non-terminal residue" evidence="2">
    <location>
        <position position="1768"/>
    </location>
</feature>
<gene>
    <name evidence="2" type="ORF">E7Z73_11090</name>
</gene>
<dbReference type="Gene3D" id="2.60.40.10">
    <property type="entry name" value="Immunoglobulins"/>
    <property type="match status" value="4"/>
</dbReference>
<organism evidence="2 3">
    <name type="scientific">Methanobrevibacter millerae</name>
    <dbReference type="NCBI Taxonomy" id="230361"/>
    <lineage>
        <taxon>Archaea</taxon>
        <taxon>Methanobacteriati</taxon>
        <taxon>Methanobacteriota</taxon>
        <taxon>Methanomada group</taxon>
        <taxon>Methanobacteria</taxon>
        <taxon>Methanobacteriales</taxon>
        <taxon>Methanobacteriaceae</taxon>
        <taxon>Methanobrevibacter</taxon>
    </lineage>
</organism>
<dbReference type="InterPro" id="IPR032109">
    <property type="entry name" value="Big_3_5"/>
</dbReference>
<feature type="domain" description="Bacterial Ig-like" evidence="1">
    <location>
        <begin position="919"/>
        <end position="993"/>
    </location>
</feature>
<dbReference type="EMBL" id="SUTE01000099">
    <property type="protein sequence ID" value="MBE6506252.1"/>
    <property type="molecule type" value="Genomic_DNA"/>
</dbReference>
<reference evidence="2" key="1">
    <citation type="submission" date="2019-04" db="EMBL/GenBank/DDBJ databases">
        <title>Evolution of Biomass-Degrading Anaerobic Consortia Revealed by Metagenomics.</title>
        <authorList>
            <person name="Peng X."/>
        </authorList>
    </citation>
    <scope>NUCLEOTIDE SEQUENCE</scope>
    <source>
        <strain evidence="2">SIG12</strain>
    </source>
</reference>
<sequence>NVTFTDSKYDLRYAVTDYWVFKYDSPLVIDVDSILVGDIAYINVTALSDNVTIEINGKSYAKDRYENGVAYFNVAGLEFGNKTIVALYGGSDKYVQNTTTKNFTVNKRSLDVTVTASPSINVGENATVEVTLNTDAKGYVVVNVNGINYTINLTGGHGSVEIAGLKNKTYPVNVTYLGDDKYLSRINNTQSIKVNKVHSTINLTVSEDGIIAHGHNVNITVEVPIDATGKVNVTLYNESEIIKSYIINVNDGKGLLHLDTPVIGLYGVAGEYLGDDKYLGETNETEFEVYATSGQLTVLSENICVNENNTINVTIPGRHEGEVTIIVSNASGEIIHENVTITPGNTLSNATMTLPLLDAGTYDVWAIYIEVNGSKTVIHEGYDSFNVYKLHSQIIIENLNATIFVGKNETINLSINLDSRANDGNISIFVNGVEYNTTTSDLTVEIPDLKASDYEVIVIFHGNKWYLESNATASFEVVKNVSPININVTNSSVGGIEQINVTLPGNASGQVLLDIDGQHYYANVSEGLAQFNITNLKADEYDFNVTYLGDYKFLSNNTNSTLKVSKIQPVFAVNGTNITVGSEELIKFETSENITGTVKVEINDKNYTAFVYEGKGNLTVYNLPAGNYNVTVYFKENEKYLDASAKNNFTINKTSVGISLSVVNITYLDNETVVVYVDAVGNVTLKVGTYVNTTDLVGGKATFIISNLAAGNYTANATYNGNVNLTSVTDKANFTVSKATPELGIIVTNITYYSIEDIIVNVNVGGNVTIKVNGTVRGRELTIDKDKVEFGVNGLAAGIYTVEVIYNGNENYTSLSADTFFVVNKAPTTLEIEVNDITVTGSEIINVTISNVNATGKVIINVDGVNYTRDIANGRANLTLDKLGNGTHSVVAIYMGDRNLTGNWSSKTFNVERLTSDLTINVSDINVGQKETIKVNVTSGATGIVVISVNGKDYQVELNSGLATLELDNLANGTYTVYAKYLGDANYSESSGNDAFNVSKVKSNINLTVSHYGIIANGSDVNITIEAPADATGKVNVTISNGVENRTYIVYVNDGIGILHLETPEIGIYNVTAKYLGDDKYIGSENKTEFEVYITGKELDITTKPIKVNESETILVYVAGNHTGKSVEIVVKDSEGKTITMQNITFDTYIQLLNGTSAMLVLDDLDAGEYTVDAMYIEVNGTKVIEYSGSGSFEVSKLPSQLAIKEITNITVGENVTIELEFGPDKATGNISVFVNGIEHIINTTNLKLVIPNLGAEEYYVHALYYGDKNYLGSNATAEFKVSKNPVPIEINVTNSNVGEIEQINVTLAKDATGRVLLDIGENHYYANVTNGTATFNIKKLDAGKYNFTVTYEGDDKYLTNKSSSDFIVSKYQPEFTVNGVDIIYGSDELIKFETQDNITAPVKVEINGVNYTAFINEGKGNLTLYDLPVGDYNITLYFLGNEKYLNASAKNNFTVNKSSVIISVVPLNITYLDNETVVVYVDAIGNVTLKVDTYENTAGLVDGKATFVIKDLTVGNYTVNATFNGNNNLTSVSAEANFTVFKADPIISLEVQNITYGDMEHIIVHVNAEGNVTIRVNGTERTIVLRTDDSGFIILRASLDDTPSYDGKAHEYIYNLKPGEYPVEVTYNGNDNYNSATISDVFYVSKADPSIKVDVDDITAGEVAVINITLPENATGDVTVTIDARNFTAKVVNGTASVIVDNLTAGDKSVFVEYSGDDNFTSSYGISNFTVDEAKVVPELNVVDYGNGTVVVVVGDNATGNVTVKVG</sequence>
<dbReference type="Pfam" id="PF16640">
    <property type="entry name" value="Big_3_5"/>
    <property type="match status" value="1"/>
</dbReference>